<reference evidence="13 14" key="1">
    <citation type="journal article" date="2020" name="Phytopathology">
        <title>Genome Sequence Resources of Colletotrichum truncatum, C. plurivorum, C. musicola, and C. sojae: Four Species Pathogenic to Soybean (Glycine max).</title>
        <authorList>
            <person name="Rogerio F."/>
            <person name="Boufleur T.R."/>
            <person name="Ciampi-Guillardi M."/>
            <person name="Sukno S.A."/>
            <person name="Thon M.R."/>
            <person name="Massola Junior N.S."/>
            <person name="Baroncelli R."/>
        </authorList>
    </citation>
    <scope>NUCLEOTIDE SEQUENCE [LARGE SCALE GENOMIC DNA]</scope>
    <source>
        <strain evidence="13 14">LFN0009</strain>
    </source>
</reference>
<evidence type="ECO:0000256" key="10">
    <source>
        <dbReference type="SAM" id="Phobius"/>
    </source>
</evidence>
<keyword evidence="6" id="KW-0067">ATP-binding</keyword>
<feature type="region of interest" description="Disordered" evidence="9">
    <location>
        <begin position="836"/>
        <end position="856"/>
    </location>
</feature>
<dbReference type="InterPro" id="IPR003593">
    <property type="entry name" value="AAA+_ATPase"/>
</dbReference>
<feature type="domain" description="ABC transporter" evidence="11">
    <location>
        <begin position="1226"/>
        <end position="1478"/>
    </location>
</feature>
<proteinExistence type="predicted"/>
<dbReference type="GO" id="GO:0016020">
    <property type="term" value="C:membrane"/>
    <property type="evidence" value="ECO:0007669"/>
    <property type="project" value="UniProtKB-SubCell"/>
</dbReference>
<dbReference type="PROSITE" id="PS50929">
    <property type="entry name" value="ABC_TM1F"/>
    <property type="match status" value="2"/>
</dbReference>
<dbReference type="InterPro" id="IPR017871">
    <property type="entry name" value="ABC_transporter-like_CS"/>
</dbReference>
<dbReference type="SUPFAM" id="SSF90123">
    <property type="entry name" value="ABC transporter transmembrane region"/>
    <property type="match status" value="2"/>
</dbReference>
<dbReference type="GO" id="GO:0140359">
    <property type="term" value="F:ABC-type transporter activity"/>
    <property type="evidence" value="ECO:0007669"/>
    <property type="project" value="InterPro"/>
</dbReference>
<dbReference type="GO" id="GO:0016887">
    <property type="term" value="F:ATP hydrolysis activity"/>
    <property type="evidence" value="ECO:0007669"/>
    <property type="project" value="InterPro"/>
</dbReference>
<evidence type="ECO:0000256" key="2">
    <source>
        <dbReference type="ARBA" id="ARBA00022448"/>
    </source>
</evidence>
<gene>
    <name evidence="13" type="ORF">CSOJ01_00913</name>
</gene>
<feature type="domain" description="ABC transmembrane type-1" evidence="12">
    <location>
        <begin position="898"/>
        <end position="1177"/>
    </location>
</feature>
<keyword evidence="7 10" id="KW-1133">Transmembrane helix</keyword>
<feature type="domain" description="ABC transporter" evidence="11">
    <location>
        <begin position="613"/>
        <end position="834"/>
    </location>
</feature>
<evidence type="ECO:0000256" key="7">
    <source>
        <dbReference type="ARBA" id="ARBA00022989"/>
    </source>
</evidence>
<feature type="transmembrane region" description="Helical" evidence="10">
    <location>
        <begin position="446"/>
        <end position="466"/>
    </location>
</feature>
<evidence type="ECO:0000256" key="6">
    <source>
        <dbReference type="ARBA" id="ARBA00022840"/>
    </source>
</evidence>
<organism evidence="13 14">
    <name type="scientific">Colletotrichum sojae</name>
    <dbReference type="NCBI Taxonomy" id="2175907"/>
    <lineage>
        <taxon>Eukaryota</taxon>
        <taxon>Fungi</taxon>
        <taxon>Dikarya</taxon>
        <taxon>Ascomycota</taxon>
        <taxon>Pezizomycotina</taxon>
        <taxon>Sordariomycetes</taxon>
        <taxon>Hypocreomycetidae</taxon>
        <taxon>Glomerellales</taxon>
        <taxon>Glomerellaceae</taxon>
        <taxon>Colletotrichum</taxon>
        <taxon>Colletotrichum orchidearum species complex</taxon>
    </lineage>
</organism>
<dbReference type="CDD" id="cd03244">
    <property type="entry name" value="ABCC_MRP_domain2"/>
    <property type="match status" value="1"/>
</dbReference>
<evidence type="ECO:0000256" key="5">
    <source>
        <dbReference type="ARBA" id="ARBA00022741"/>
    </source>
</evidence>
<evidence type="ECO:0000256" key="9">
    <source>
        <dbReference type="SAM" id="MobiDB-lite"/>
    </source>
</evidence>
<keyword evidence="4" id="KW-0677">Repeat</keyword>
<evidence type="ECO:0000259" key="11">
    <source>
        <dbReference type="PROSITE" id="PS50893"/>
    </source>
</evidence>
<dbReference type="PANTHER" id="PTHR24223">
    <property type="entry name" value="ATP-BINDING CASSETTE SUB-FAMILY C"/>
    <property type="match status" value="1"/>
</dbReference>
<dbReference type="CDD" id="cd18604">
    <property type="entry name" value="ABC_6TM_VMR1_D2_like"/>
    <property type="match status" value="1"/>
</dbReference>
<dbReference type="Pfam" id="PF00005">
    <property type="entry name" value="ABC_tran"/>
    <property type="match status" value="2"/>
</dbReference>
<feature type="transmembrane region" description="Helical" evidence="10">
    <location>
        <begin position="111"/>
        <end position="129"/>
    </location>
</feature>
<dbReference type="Gene3D" id="3.40.50.300">
    <property type="entry name" value="P-loop containing nucleotide triphosphate hydrolases"/>
    <property type="match status" value="2"/>
</dbReference>
<sequence>MMDVFFERAVVLAAQARTQSQSFLATTTSPGQLSWIEDVSQITESGYIQALVLVGSALWTASGLLNRRGKPSSPEYRAAAIRWPFELCAQLSRATALAFLALAAARGQTPWLNVIVVAYAFLFGLLRLINDLEWRHVALHQVNFVLSVELLLLAASYGLPCIEATTKCAIAGPVRGGLASLAVAAVVAITTPREWVPPSYKYNVPEGYEKRGPAPEETCSWASHYLTFEWITPLVWKGTTSEVTIDDLPRLPWYDDPLLLLERIKKARIRGKTTAWTLFYLLRSEITLMSCFIAGAYACELIAPYGMYRLLSYLADPQGSIIRPGVWLFLMFGGPLSRSVLLQQYIFTSTRLVVRLRSALTQELYHRAVSSMELEDDIFAPPGEGEKKSGDSRRSTPAGRLANLMAADIQAIFGARDIVMVSMGVSTGTIIGFIGLYQMIGWPALVGTAVLLLAGPMSVFVARMMARATRKARRAQDSRISLVSEYLASIRAVKYFAWEDAITKTIEDARASEQRDLWRVSLIYVTLNQIAALMPYFALISMFALYVGVRNQALTAATAFTTASLVKTIRRNVTQVGFMSRNITSAFIALGRLDRYFESTTPIEEYPDGKLEIREATFRRSKTATFQLKDLSLDFVDGGLNVVSGVSGSGKTTLLLAILGETIKESGYITRPKDVAFASQTAWLQNDTIKENILFNSPYEKVRYDRVVDACCLPVDLREMEYGEETIIGENGSSLSGGQKARVALARALYSKAPLLLLDDIFSALDAKTSASLWERCFCTDLLKGRTVVLVAQQPWVAAQADIAVTLENGEIQSVEQSIGVVRHPVAVAKDIVPEASGSDTSDTEVDTPTDPLNNAAKVADDKSTKDVVAQEMKVSGKSARLMFFKYMTYFGGTWYALFCLFMMLMAQVVVMLGTFWLSIWVEAYGNQDVVDIAFYLGIYAAITVAESVIAAGTFLAFENGAWHAARKLHNDFIRAVMRVSLAWYKKTPVGRITNRFSSDMSSLDLTVSPQLRAFLESAMQLVIRIFAISSILPVFMLPAAVTCFVGIIVGEMYTRTAVTIKRLVASAQSPIFTQFADTLAGLAVVRARSGMSDQFGKNLAEKLGVWSRAAEATFNCNRWVAMRVDVVTALVGLAAGIIAVSKAGIVAAGLVGFSLTNATGLSQTILMLVRSMNDLEVELQSFVRIKEYASLEPEEKSDETLPEEGEYADDPAQVIPKNWPATGEIEFRNVTIRYDENGPNILTDVNLKFRAGERVAIVGRTGSGKSTLVLSLLRFTHVVSGQILYDGIDITKIPRRRLREALTIIPQEAVLFNGTLRSNLDPTGKISPPILERALESCQGIASFQYLSEAETDNPDAAASGDAAGLALTTAVNAKGENFSHGQRQVLSLCRALVRGSRLMLLDEATASMDYETDRGIQAVLRREVDSDRTLVTIAHRLRTIADYDTVVVMGAGRVVEAGRPAELYKRKGVFYDMVYHSGEKHELEALFGAEK</sequence>
<dbReference type="GO" id="GO:0005737">
    <property type="term" value="C:cytoplasm"/>
    <property type="evidence" value="ECO:0007669"/>
    <property type="project" value="UniProtKB-ARBA"/>
</dbReference>
<keyword evidence="2" id="KW-0813">Transport</keyword>
<feature type="transmembrane region" description="Helical" evidence="10">
    <location>
        <begin position="933"/>
        <end position="958"/>
    </location>
</feature>
<evidence type="ECO:0000313" key="13">
    <source>
        <dbReference type="EMBL" id="KAF6820210.1"/>
    </source>
</evidence>
<dbReference type="Proteomes" id="UP000652219">
    <property type="component" value="Unassembled WGS sequence"/>
</dbReference>
<evidence type="ECO:0000256" key="3">
    <source>
        <dbReference type="ARBA" id="ARBA00022692"/>
    </source>
</evidence>
<dbReference type="EMBL" id="WIGN01000006">
    <property type="protein sequence ID" value="KAF6820210.1"/>
    <property type="molecule type" value="Genomic_DNA"/>
</dbReference>
<feature type="domain" description="ABC transmembrane type-1" evidence="12">
    <location>
        <begin position="288"/>
        <end position="585"/>
    </location>
</feature>
<comment type="caution">
    <text evidence="13">The sequence shown here is derived from an EMBL/GenBank/DDBJ whole genome shotgun (WGS) entry which is preliminary data.</text>
</comment>
<comment type="subcellular location">
    <subcellularLocation>
        <location evidence="1">Membrane</location>
        <topology evidence="1">Multi-pass membrane protein</topology>
    </subcellularLocation>
</comment>
<dbReference type="PANTHER" id="PTHR24223:SF356">
    <property type="entry name" value="ATP-BINDING CASSETTE TRANSPORTER ABC4"/>
    <property type="match status" value="1"/>
</dbReference>
<keyword evidence="3 10" id="KW-0812">Transmembrane</keyword>
<dbReference type="CDD" id="cd18596">
    <property type="entry name" value="ABC_6TM_VMR1_D1_like"/>
    <property type="match status" value="1"/>
</dbReference>
<evidence type="ECO:0000313" key="14">
    <source>
        <dbReference type="Proteomes" id="UP000652219"/>
    </source>
</evidence>
<evidence type="ECO:0000259" key="12">
    <source>
        <dbReference type="PROSITE" id="PS50929"/>
    </source>
</evidence>
<dbReference type="InterPro" id="IPR050173">
    <property type="entry name" value="ABC_transporter_C-like"/>
</dbReference>
<evidence type="ECO:0000256" key="8">
    <source>
        <dbReference type="ARBA" id="ARBA00023136"/>
    </source>
</evidence>
<feature type="transmembrane region" description="Helical" evidence="10">
    <location>
        <begin position="1022"/>
        <end position="1050"/>
    </location>
</feature>
<keyword evidence="8 10" id="KW-0472">Membrane</keyword>
<dbReference type="GO" id="GO:0005524">
    <property type="term" value="F:ATP binding"/>
    <property type="evidence" value="ECO:0007669"/>
    <property type="project" value="UniProtKB-KW"/>
</dbReference>
<dbReference type="SMART" id="SM00382">
    <property type="entry name" value="AAA"/>
    <property type="match status" value="2"/>
</dbReference>
<dbReference type="Pfam" id="PF00664">
    <property type="entry name" value="ABC_membrane"/>
    <property type="match status" value="2"/>
</dbReference>
<dbReference type="FunFam" id="3.40.50.300:FF:000838">
    <property type="entry name" value="ABC multidrug transporter (Eurofung)"/>
    <property type="match status" value="1"/>
</dbReference>
<feature type="transmembrane region" description="Helical" evidence="10">
    <location>
        <begin position="418"/>
        <end position="440"/>
    </location>
</feature>
<protein>
    <submittedName>
        <fullName evidence="13">ABC multidrug transporter</fullName>
    </submittedName>
</protein>
<dbReference type="CDD" id="cd03250">
    <property type="entry name" value="ABCC_MRP_domain1"/>
    <property type="match status" value="1"/>
</dbReference>
<keyword evidence="14" id="KW-1185">Reference proteome</keyword>
<dbReference type="InterPro" id="IPR011527">
    <property type="entry name" value="ABC1_TM_dom"/>
</dbReference>
<dbReference type="InterPro" id="IPR003439">
    <property type="entry name" value="ABC_transporter-like_ATP-bd"/>
</dbReference>
<keyword evidence="5" id="KW-0547">Nucleotide-binding</keyword>
<name>A0A8H6JW15_9PEZI</name>
<feature type="transmembrane region" description="Helical" evidence="10">
    <location>
        <begin position="286"/>
        <end position="306"/>
    </location>
</feature>
<dbReference type="Gene3D" id="1.20.1560.10">
    <property type="entry name" value="ABC transporter type 1, transmembrane domain"/>
    <property type="match status" value="2"/>
</dbReference>
<feature type="transmembrane region" description="Helical" evidence="10">
    <location>
        <begin position="895"/>
        <end position="921"/>
    </location>
</feature>
<dbReference type="PROSITE" id="PS50893">
    <property type="entry name" value="ABC_TRANSPORTER_2"/>
    <property type="match status" value="2"/>
</dbReference>
<accession>A0A8H6JW15</accession>
<dbReference type="SUPFAM" id="SSF52540">
    <property type="entry name" value="P-loop containing nucleoside triphosphate hydrolases"/>
    <property type="match status" value="2"/>
</dbReference>
<feature type="transmembrane region" description="Helical" evidence="10">
    <location>
        <begin position="326"/>
        <end position="347"/>
    </location>
</feature>
<dbReference type="FunFam" id="1.20.1560.10:FF:000013">
    <property type="entry name" value="ABC transporter C family member 2"/>
    <property type="match status" value="1"/>
</dbReference>
<evidence type="ECO:0000256" key="1">
    <source>
        <dbReference type="ARBA" id="ARBA00004141"/>
    </source>
</evidence>
<dbReference type="PROSITE" id="PS00211">
    <property type="entry name" value="ABC_TRANSPORTER_1"/>
    <property type="match status" value="2"/>
</dbReference>
<feature type="transmembrane region" description="Helical" evidence="10">
    <location>
        <begin position="522"/>
        <end position="547"/>
    </location>
</feature>
<dbReference type="InterPro" id="IPR027417">
    <property type="entry name" value="P-loop_NTPase"/>
</dbReference>
<evidence type="ECO:0000256" key="4">
    <source>
        <dbReference type="ARBA" id="ARBA00022737"/>
    </source>
</evidence>
<dbReference type="InterPro" id="IPR036640">
    <property type="entry name" value="ABC1_TM_sf"/>
</dbReference>